<sequence>MFRAAGVARCVVRLRTRRWGADISAESPTLRESSTFFVLTWKSHWRRISIFETSANLVILTVTGMTEPSRVTVATADSAKTDPLICRLRQTICFCHKPYQSRPYRTERVVREKKGMVTEPKLLKRWKSAQPQIFHRKAVKEFPLPPSPA</sequence>
<reference evidence="1 2" key="1">
    <citation type="journal article" date="2023" name="Sci. Data">
        <title>Genome assembly of the Korean intertidal mud-creeper Batillaria attramentaria.</title>
        <authorList>
            <person name="Patra A.K."/>
            <person name="Ho P.T."/>
            <person name="Jun S."/>
            <person name="Lee S.J."/>
            <person name="Kim Y."/>
            <person name="Won Y.J."/>
        </authorList>
    </citation>
    <scope>NUCLEOTIDE SEQUENCE [LARGE SCALE GENOMIC DNA]</scope>
    <source>
        <strain evidence="1">Wonlab-2016</strain>
    </source>
</reference>
<evidence type="ECO:0000313" key="1">
    <source>
        <dbReference type="EMBL" id="KAK7494118.1"/>
    </source>
</evidence>
<keyword evidence="2" id="KW-1185">Reference proteome</keyword>
<accession>A0ABD0L4I3</accession>
<dbReference type="Proteomes" id="UP001519460">
    <property type="component" value="Unassembled WGS sequence"/>
</dbReference>
<comment type="caution">
    <text evidence="1">The sequence shown here is derived from an EMBL/GenBank/DDBJ whole genome shotgun (WGS) entry which is preliminary data.</text>
</comment>
<organism evidence="1 2">
    <name type="scientific">Batillaria attramentaria</name>
    <dbReference type="NCBI Taxonomy" id="370345"/>
    <lineage>
        <taxon>Eukaryota</taxon>
        <taxon>Metazoa</taxon>
        <taxon>Spiralia</taxon>
        <taxon>Lophotrochozoa</taxon>
        <taxon>Mollusca</taxon>
        <taxon>Gastropoda</taxon>
        <taxon>Caenogastropoda</taxon>
        <taxon>Sorbeoconcha</taxon>
        <taxon>Cerithioidea</taxon>
        <taxon>Batillariidae</taxon>
        <taxon>Batillaria</taxon>
    </lineage>
</organism>
<dbReference type="AlphaFoldDB" id="A0ABD0L4I3"/>
<protein>
    <submittedName>
        <fullName evidence="1">Uncharacterized protein</fullName>
    </submittedName>
</protein>
<name>A0ABD0L4I3_9CAEN</name>
<gene>
    <name evidence="1" type="ORF">BaRGS_00014591</name>
</gene>
<proteinExistence type="predicted"/>
<dbReference type="EMBL" id="JACVVK020000086">
    <property type="protein sequence ID" value="KAK7494118.1"/>
    <property type="molecule type" value="Genomic_DNA"/>
</dbReference>
<evidence type="ECO:0000313" key="2">
    <source>
        <dbReference type="Proteomes" id="UP001519460"/>
    </source>
</evidence>